<evidence type="ECO:0000313" key="1">
    <source>
        <dbReference type="EMBL" id="KAJ8723274.1"/>
    </source>
</evidence>
<dbReference type="EMBL" id="CM056790">
    <property type="protein sequence ID" value="KAJ8723274.1"/>
    <property type="molecule type" value="Genomic_DNA"/>
</dbReference>
<proteinExistence type="predicted"/>
<name>A0ACC2QQG7_9NEOP</name>
<gene>
    <name evidence="1" type="ORF">PYW08_003186</name>
</gene>
<sequence>MKSRKNSPDPQPELQELLQKPHSLTLIVDGKRATIIPSQGTNKEKSRAVSPVDDDGPDVVSGVIGKYGRWQLLMTFLLSLFSLPCTFHIYLPTFTAKATDFWCRKPENLSGLSIEEWINYSQPLDRCTVRPLTSEVTVESILNHTAPIIDALQKCTEWDYDRSEVGNTIISEWNLVCDRAHLTSLAEVMFLVGVGVGGVVGGWISDRFGRKRILMSMMVAQSSLAILSLLVRSFVQYVVVRLVMGFVSVSVVYAAFVLSVELVGGKWVTIAGVCNFFWLPLAYLIVTLLSLLMPNWRDLQLSLSVPGCLLLALWFFLPESPRWLLSMGKTQEAKEILEKAAKINKREIPSDVDKLLMLHKTQETTELPSVMMLFRGALRKRTICLFLSWFCMTIAYYGLLLNIGNFNLGNLHVTSIILAVVEIPAIAISIPILLKAGRRIPIFISMLACGLACIASELLSIAFKDDWIMIACLMIGKFAIGSTNMMMPIFTVELYPTVVRNLGVGASQIAAGLALICIPYLWRLTMINEHLPMVTIAALAAVGGGIVLLLSDTTPPEEKPVTDKKMPAFDTNSPCNGTFTITDDRGH</sequence>
<dbReference type="Proteomes" id="UP001231649">
    <property type="component" value="Chromosome 14"/>
</dbReference>
<keyword evidence="2" id="KW-1185">Reference proteome</keyword>
<accession>A0ACC2QQG7</accession>
<organism evidence="1 2">
    <name type="scientific">Mythimna loreyi</name>
    <dbReference type="NCBI Taxonomy" id="667449"/>
    <lineage>
        <taxon>Eukaryota</taxon>
        <taxon>Metazoa</taxon>
        <taxon>Ecdysozoa</taxon>
        <taxon>Arthropoda</taxon>
        <taxon>Hexapoda</taxon>
        <taxon>Insecta</taxon>
        <taxon>Pterygota</taxon>
        <taxon>Neoptera</taxon>
        <taxon>Endopterygota</taxon>
        <taxon>Lepidoptera</taxon>
        <taxon>Glossata</taxon>
        <taxon>Ditrysia</taxon>
        <taxon>Noctuoidea</taxon>
        <taxon>Noctuidae</taxon>
        <taxon>Noctuinae</taxon>
        <taxon>Hadenini</taxon>
        <taxon>Mythimna</taxon>
    </lineage>
</organism>
<comment type="caution">
    <text evidence="1">The sequence shown here is derived from an EMBL/GenBank/DDBJ whole genome shotgun (WGS) entry which is preliminary data.</text>
</comment>
<protein>
    <submittedName>
        <fullName evidence="1">Uncharacterized protein</fullName>
    </submittedName>
</protein>
<reference evidence="1" key="1">
    <citation type="submission" date="2023-03" db="EMBL/GenBank/DDBJ databases">
        <title>Chromosome-level genomes of two armyworms, Mythimna separata and Mythimna loreyi, provide insights into the biosynthesis and reception of sex pheromones.</title>
        <authorList>
            <person name="Zhao H."/>
        </authorList>
    </citation>
    <scope>NUCLEOTIDE SEQUENCE</scope>
    <source>
        <strain evidence="1">BeijingLab</strain>
    </source>
</reference>
<evidence type="ECO:0000313" key="2">
    <source>
        <dbReference type="Proteomes" id="UP001231649"/>
    </source>
</evidence>